<evidence type="ECO:0000256" key="2">
    <source>
        <dbReference type="SAM" id="Phobius"/>
    </source>
</evidence>
<dbReference type="PANTHER" id="PTHR42736:SF1">
    <property type="entry name" value="PROTEIN-GLUTAMINE GAMMA-GLUTAMYLTRANSFERASE"/>
    <property type="match status" value="1"/>
</dbReference>
<dbReference type="SMART" id="SM00460">
    <property type="entry name" value="TGc"/>
    <property type="match status" value="1"/>
</dbReference>
<feature type="transmembrane region" description="Helical" evidence="2">
    <location>
        <begin position="150"/>
        <end position="166"/>
    </location>
</feature>
<dbReference type="Pfam" id="PF11992">
    <property type="entry name" value="TgpA_N"/>
    <property type="match status" value="1"/>
</dbReference>
<reference evidence="5" key="1">
    <citation type="journal article" date="2019" name="Int. J. Syst. Evol. Microbiol.">
        <title>The Global Catalogue of Microorganisms (GCM) 10K type strain sequencing project: providing services to taxonomists for standard genome sequencing and annotation.</title>
        <authorList>
            <consortium name="The Broad Institute Genomics Platform"/>
            <consortium name="The Broad Institute Genome Sequencing Center for Infectious Disease"/>
            <person name="Wu L."/>
            <person name="Ma J."/>
        </authorList>
    </citation>
    <scope>NUCLEOTIDE SEQUENCE [LARGE SCALE GENOMIC DNA]</scope>
    <source>
        <strain evidence="5">JCM 16950</strain>
    </source>
</reference>
<dbReference type="EMBL" id="BAABAF010000001">
    <property type="protein sequence ID" value="GAA3751242.1"/>
    <property type="molecule type" value="Genomic_DNA"/>
</dbReference>
<dbReference type="InterPro" id="IPR038765">
    <property type="entry name" value="Papain-like_cys_pep_sf"/>
</dbReference>
<accession>A0ABP7FYX6</accession>
<feature type="transmembrane region" description="Helical" evidence="2">
    <location>
        <begin position="609"/>
        <end position="636"/>
    </location>
</feature>
<evidence type="ECO:0000256" key="1">
    <source>
        <dbReference type="SAM" id="MobiDB-lite"/>
    </source>
</evidence>
<sequence length="786" mass="81007">MSGSLPRRRWILDIAATALLLLVPVIGFWPTFGGPGYLLPALGGLALGIAIAAVGARLRWGILIVAAVTIGAYFVLGTALAAPQSAIAGVIPSLRSLQSLAAGVITSWKSLLTTVAPVATADGFGIVPFLLLLTAGVLTAGLALRLRRPGWALLPAGATLIVQIALGTSRPAAAVIEGVLFAVVVVVWLALRQAWQPGAAVISLAETGAAAGAGTRRRVVAGAGIIVLAVLAGVATSGFSAPASPRYVLRDVVIPPFDIHDYASPMQSFRRYVRDDRSTTLFTVTGMPPGARVRLAVMDAYSGTVYNVSDTGYGSSSAFSPVRANMSAGAVGTAARVRVDIGAFTGVWMPEVGAVQSVRFAGARADQLAAGAQYNDATSSGLVAAGLNKGDAYELTTVVAAQPTDKALAKTPIAPVKIPAQLGVPAELAVIAGKATAEAKTPIEQVRELQKYLADGGFFSHGLEGEPWSLPGHGAARIAALLGSKQMVGDDEQYATAMALMAGQLGIPARVVMGFYPGPDAAAGARFAATGDDLHAWVEVPFTGVGWVAFDPTPPKDHIPTDQATKPRSEPKPQVLQPPPPEQQAVDAPPTVAADHGKKKPDPAAANGLIAVLIATGIGAGVLAVLASPLFIIGALKASRRRRRRQAPRPADRISGGWDELIDRAVDYGTPVQPGRTRGEDAAAVSAAFGGPAVAVLGRDADAQVWGPGEASDAEVETFWQQVDSVVKDVGRQRGFWRRLGARLSLRSLLAGTAAATWLPRPRAQAAPVEHDGSAATARPAPKESA</sequence>
<feature type="transmembrane region" description="Helical" evidence="2">
    <location>
        <begin position="37"/>
        <end position="55"/>
    </location>
</feature>
<proteinExistence type="predicted"/>
<feature type="transmembrane region" description="Helical" evidence="2">
    <location>
        <begin position="123"/>
        <end position="143"/>
    </location>
</feature>
<comment type="caution">
    <text evidence="4">The sequence shown here is derived from an EMBL/GenBank/DDBJ whole genome shotgun (WGS) entry which is preliminary data.</text>
</comment>
<dbReference type="InterPro" id="IPR052901">
    <property type="entry name" value="Bact_TGase-like"/>
</dbReference>
<feature type="region of interest" description="Disordered" evidence="1">
    <location>
        <begin position="551"/>
        <end position="600"/>
    </location>
</feature>
<dbReference type="Proteomes" id="UP001500540">
    <property type="component" value="Unassembled WGS sequence"/>
</dbReference>
<dbReference type="PANTHER" id="PTHR42736">
    <property type="entry name" value="PROTEIN-GLUTAMINE GAMMA-GLUTAMYLTRANSFERASE"/>
    <property type="match status" value="1"/>
</dbReference>
<feature type="transmembrane region" description="Helical" evidence="2">
    <location>
        <begin position="12"/>
        <end position="31"/>
    </location>
</feature>
<keyword evidence="2" id="KW-0472">Membrane</keyword>
<organism evidence="4 5">
    <name type="scientific">Microbacterium kribbense</name>
    <dbReference type="NCBI Taxonomy" id="433645"/>
    <lineage>
        <taxon>Bacteria</taxon>
        <taxon>Bacillati</taxon>
        <taxon>Actinomycetota</taxon>
        <taxon>Actinomycetes</taxon>
        <taxon>Micrococcales</taxon>
        <taxon>Microbacteriaceae</taxon>
        <taxon>Microbacterium</taxon>
    </lineage>
</organism>
<dbReference type="RefSeq" id="WP_344779342.1">
    <property type="nucleotide sequence ID" value="NZ_BAABAF010000001.1"/>
</dbReference>
<dbReference type="InterPro" id="IPR021878">
    <property type="entry name" value="TgpA_N"/>
</dbReference>
<evidence type="ECO:0000313" key="5">
    <source>
        <dbReference type="Proteomes" id="UP001500540"/>
    </source>
</evidence>
<keyword evidence="2" id="KW-1133">Transmembrane helix</keyword>
<evidence type="ECO:0000259" key="3">
    <source>
        <dbReference type="SMART" id="SM00460"/>
    </source>
</evidence>
<evidence type="ECO:0000313" key="4">
    <source>
        <dbReference type="EMBL" id="GAA3751242.1"/>
    </source>
</evidence>
<gene>
    <name evidence="4" type="ORF">GCM10022240_00560</name>
</gene>
<protein>
    <submittedName>
        <fullName evidence="4">Transglutaminase-like domain-containing protein</fullName>
    </submittedName>
</protein>
<feature type="transmembrane region" description="Helical" evidence="2">
    <location>
        <begin position="172"/>
        <end position="191"/>
    </location>
</feature>
<feature type="transmembrane region" description="Helical" evidence="2">
    <location>
        <begin position="62"/>
        <end position="82"/>
    </location>
</feature>
<feature type="domain" description="Transglutaminase-like" evidence="3">
    <location>
        <begin position="483"/>
        <end position="554"/>
    </location>
</feature>
<dbReference type="SUPFAM" id="SSF54001">
    <property type="entry name" value="Cysteine proteinases"/>
    <property type="match status" value="1"/>
</dbReference>
<dbReference type="Pfam" id="PF01841">
    <property type="entry name" value="Transglut_core"/>
    <property type="match status" value="1"/>
</dbReference>
<keyword evidence="5" id="KW-1185">Reference proteome</keyword>
<keyword evidence="2" id="KW-0812">Transmembrane</keyword>
<name>A0ABP7FYX6_9MICO</name>
<dbReference type="InterPro" id="IPR002931">
    <property type="entry name" value="Transglutaminase-like"/>
</dbReference>
<dbReference type="Gene3D" id="3.10.620.30">
    <property type="match status" value="1"/>
</dbReference>
<feature type="compositionally biased region" description="Basic and acidic residues" evidence="1">
    <location>
        <begin position="554"/>
        <end position="571"/>
    </location>
</feature>
<feature type="transmembrane region" description="Helical" evidence="2">
    <location>
        <begin position="219"/>
        <end position="239"/>
    </location>
</feature>
<feature type="region of interest" description="Disordered" evidence="1">
    <location>
        <begin position="761"/>
        <end position="786"/>
    </location>
</feature>